<keyword evidence="3" id="KW-0812">Transmembrane</keyword>
<feature type="domain" description="Glycosyltransferase 2-like" evidence="4">
    <location>
        <begin position="7"/>
        <end position="134"/>
    </location>
</feature>
<keyword evidence="1" id="KW-0328">Glycosyltransferase</keyword>
<dbReference type="Pfam" id="PF00535">
    <property type="entry name" value="Glycos_transf_2"/>
    <property type="match status" value="1"/>
</dbReference>
<dbReference type="STRING" id="87626.PTD2_07694"/>
<comment type="caution">
    <text evidence="5">The sequence shown here is derived from an EMBL/GenBank/DDBJ whole genome shotgun (WGS) entry which is preliminary data.</text>
</comment>
<reference evidence="5 6" key="1">
    <citation type="submission" date="2006-02" db="EMBL/GenBank/DDBJ databases">
        <authorList>
            <person name="Moran M.A."/>
            <person name="Kjelleberg S."/>
            <person name="Egan S."/>
            <person name="Saunders N."/>
            <person name="Thomas T."/>
            <person name="Ferriera S."/>
            <person name="Johnson J."/>
            <person name="Kravitz S."/>
            <person name="Halpern A."/>
            <person name="Remington K."/>
            <person name="Beeson K."/>
            <person name="Tran B."/>
            <person name="Rogers Y.-H."/>
            <person name="Friedman R."/>
            <person name="Venter J.C."/>
        </authorList>
    </citation>
    <scope>NUCLEOTIDE SEQUENCE [LARGE SCALE GENOMIC DNA]</scope>
    <source>
        <strain evidence="5 6">D2</strain>
    </source>
</reference>
<evidence type="ECO:0000313" key="5">
    <source>
        <dbReference type="EMBL" id="EAR28909.1"/>
    </source>
</evidence>
<dbReference type="PANTHER" id="PTHR22916">
    <property type="entry name" value="GLYCOSYLTRANSFERASE"/>
    <property type="match status" value="1"/>
</dbReference>
<sequence length="330" mass="37320">MKTPLVSILIPVYNAELFLTECLESLIEQSYQNIEVLCVNDGSKDSSLELLHAFANTDTRIKVFDKENGGASSARNLALKHASGEFICMVDSDDYIDRDAIETLVSTITKTQADAVLFDLYYLHQDGRSTKFKQVPTASSVTGLEALNLSLDWTISGVGMFNRAVFIGVSYDESNLHGDELTTRVLFSKCQRVSFSTGKYFYRQHSSSSTSAFSTSRFGLLDNQLKIRSLLQELGCFELCKARYCAQLMVCIWSAGVVFSENKHLMSQIEIDEIRKRIAMCRDVMKNHFTFSSLKYHRPFYMFLLLSTFSAVTLRVAAFLFTTLKKISRR</sequence>
<evidence type="ECO:0000256" key="3">
    <source>
        <dbReference type="SAM" id="Phobius"/>
    </source>
</evidence>
<proteinExistence type="predicted"/>
<dbReference type="GO" id="GO:0016758">
    <property type="term" value="F:hexosyltransferase activity"/>
    <property type="evidence" value="ECO:0007669"/>
    <property type="project" value="UniProtKB-ARBA"/>
</dbReference>
<dbReference type="RefSeq" id="WP_009838171.1">
    <property type="nucleotide sequence ID" value="NZ_AAOH01000003.1"/>
</dbReference>
<protein>
    <recommendedName>
        <fullName evidence="4">Glycosyltransferase 2-like domain-containing protein</fullName>
    </recommendedName>
</protein>
<evidence type="ECO:0000259" key="4">
    <source>
        <dbReference type="Pfam" id="PF00535"/>
    </source>
</evidence>
<keyword evidence="6" id="KW-1185">Reference proteome</keyword>
<feature type="transmembrane region" description="Helical" evidence="3">
    <location>
        <begin position="300"/>
        <end position="324"/>
    </location>
</feature>
<dbReference type="AlphaFoldDB" id="A4C8J4"/>
<dbReference type="eggNOG" id="COG1216">
    <property type="taxonomic scope" value="Bacteria"/>
</dbReference>
<accession>A4C8J4</accession>
<dbReference type="EMBL" id="AAOH01000003">
    <property type="protein sequence ID" value="EAR28909.1"/>
    <property type="molecule type" value="Genomic_DNA"/>
</dbReference>
<dbReference type="OrthoDB" id="9802649at2"/>
<keyword evidence="2" id="KW-0808">Transferase</keyword>
<dbReference type="SUPFAM" id="SSF53448">
    <property type="entry name" value="Nucleotide-diphospho-sugar transferases"/>
    <property type="match status" value="1"/>
</dbReference>
<gene>
    <name evidence="5" type="ORF">PTD2_07694</name>
</gene>
<evidence type="ECO:0000313" key="6">
    <source>
        <dbReference type="Proteomes" id="UP000006201"/>
    </source>
</evidence>
<dbReference type="PANTHER" id="PTHR22916:SF51">
    <property type="entry name" value="GLYCOSYLTRANSFERASE EPSH-RELATED"/>
    <property type="match status" value="1"/>
</dbReference>
<dbReference type="InterPro" id="IPR001173">
    <property type="entry name" value="Glyco_trans_2-like"/>
</dbReference>
<dbReference type="Proteomes" id="UP000006201">
    <property type="component" value="Unassembled WGS sequence"/>
</dbReference>
<dbReference type="InterPro" id="IPR029044">
    <property type="entry name" value="Nucleotide-diphossugar_trans"/>
</dbReference>
<evidence type="ECO:0000256" key="1">
    <source>
        <dbReference type="ARBA" id="ARBA00022676"/>
    </source>
</evidence>
<dbReference type="HOGENOM" id="CLU_025996_25_0_6"/>
<keyword evidence="3" id="KW-0472">Membrane</keyword>
<evidence type="ECO:0000256" key="2">
    <source>
        <dbReference type="ARBA" id="ARBA00022679"/>
    </source>
</evidence>
<keyword evidence="3" id="KW-1133">Transmembrane helix</keyword>
<dbReference type="Gene3D" id="3.90.550.10">
    <property type="entry name" value="Spore Coat Polysaccharide Biosynthesis Protein SpsA, Chain A"/>
    <property type="match status" value="1"/>
</dbReference>
<organism evidence="5 6">
    <name type="scientific">Pseudoalteromonas tunicata D2</name>
    <dbReference type="NCBI Taxonomy" id="87626"/>
    <lineage>
        <taxon>Bacteria</taxon>
        <taxon>Pseudomonadati</taxon>
        <taxon>Pseudomonadota</taxon>
        <taxon>Gammaproteobacteria</taxon>
        <taxon>Alteromonadales</taxon>
        <taxon>Pseudoalteromonadaceae</taxon>
        <taxon>Pseudoalteromonas</taxon>
    </lineage>
</organism>
<name>A4C8J4_9GAMM</name>
<dbReference type="CDD" id="cd00761">
    <property type="entry name" value="Glyco_tranf_GTA_type"/>
    <property type="match status" value="1"/>
</dbReference>